<proteinExistence type="predicted"/>
<dbReference type="AlphaFoldDB" id="A0A834XBQ0"/>
<reference evidence="2" key="1">
    <citation type="submission" date="2020-09" db="EMBL/GenBank/DDBJ databases">
        <title>Genome-Enabled Discovery of Anthraquinone Biosynthesis in Senna tora.</title>
        <authorList>
            <person name="Kang S.-H."/>
            <person name="Pandey R.P."/>
            <person name="Lee C.-M."/>
            <person name="Sim J.-S."/>
            <person name="Jeong J.-T."/>
            <person name="Choi B.-S."/>
            <person name="Jung M."/>
            <person name="Ginzburg D."/>
            <person name="Zhao K."/>
            <person name="Won S.Y."/>
            <person name="Oh T.-J."/>
            <person name="Yu Y."/>
            <person name="Kim N.-H."/>
            <person name="Lee O.R."/>
            <person name="Lee T.-H."/>
            <person name="Bashyal P."/>
            <person name="Kim T.-S."/>
            <person name="Lee W.-H."/>
            <person name="Kawkins C."/>
            <person name="Kim C.-K."/>
            <person name="Kim J.S."/>
            <person name="Ahn B.O."/>
            <person name="Rhee S.Y."/>
            <person name="Sohng J.K."/>
        </authorList>
    </citation>
    <scope>NUCLEOTIDE SEQUENCE</scope>
    <source>
        <tissue evidence="2">Leaf</tissue>
    </source>
</reference>
<evidence type="ECO:0000256" key="1">
    <source>
        <dbReference type="SAM" id="MobiDB-lite"/>
    </source>
</evidence>
<evidence type="ECO:0000313" key="3">
    <source>
        <dbReference type="Proteomes" id="UP000634136"/>
    </source>
</evidence>
<feature type="region of interest" description="Disordered" evidence="1">
    <location>
        <begin position="1"/>
        <end position="35"/>
    </location>
</feature>
<dbReference type="EMBL" id="JAAIUW010000002">
    <property type="protein sequence ID" value="KAF7842170.1"/>
    <property type="molecule type" value="Genomic_DNA"/>
</dbReference>
<keyword evidence="3" id="KW-1185">Reference proteome</keyword>
<evidence type="ECO:0000313" key="2">
    <source>
        <dbReference type="EMBL" id="KAF7842170.1"/>
    </source>
</evidence>
<sequence length="99" mass="11070">MKFHEEMREKIKVQGGLPKRETKSAEKKLPKLRTKHTEHIKITNQASVQNRDALLQNGSAAVQHGAGAATERFRSGFAAAAEPKHDEKKLMQLKLALKT</sequence>
<protein>
    <submittedName>
        <fullName evidence="2">Uncharacterized protein</fullName>
    </submittedName>
</protein>
<organism evidence="2 3">
    <name type="scientific">Senna tora</name>
    <dbReference type="NCBI Taxonomy" id="362788"/>
    <lineage>
        <taxon>Eukaryota</taxon>
        <taxon>Viridiplantae</taxon>
        <taxon>Streptophyta</taxon>
        <taxon>Embryophyta</taxon>
        <taxon>Tracheophyta</taxon>
        <taxon>Spermatophyta</taxon>
        <taxon>Magnoliopsida</taxon>
        <taxon>eudicotyledons</taxon>
        <taxon>Gunneridae</taxon>
        <taxon>Pentapetalae</taxon>
        <taxon>rosids</taxon>
        <taxon>fabids</taxon>
        <taxon>Fabales</taxon>
        <taxon>Fabaceae</taxon>
        <taxon>Caesalpinioideae</taxon>
        <taxon>Cassia clade</taxon>
        <taxon>Senna</taxon>
    </lineage>
</organism>
<gene>
    <name evidence="2" type="ORF">G2W53_004468</name>
</gene>
<dbReference type="Proteomes" id="UP000634136">
    <property type="component" value="Unassembled WGS sequence"/>
</dbReference>
<accession>A0A834XBQ0</accession>
<comment type="caution">
    <text evidence="2">The sequence shown here is derived from an EMBL/GenBank/DDBJ whole genome shotgun (WGS) entry which is preliminary data.</text>
</comment>
<name>A0A834XBQ0_9FABA</name>